<feature type="domain" description="FHA" evidence="2">
    <location>
        <begin position="105"/>
        <end position="156"/>
    </location>
</feature>
<keyword evidence="1" id="KW-0472">Membrane</keyword>
<gene>
    <name evidence="3" type="ORF">ERS852444_02164</name>
</gene>
<proteinExistence type="predicted"/>
<name>A0A173UMI3_9FIRM</name>
<evidence type="ECO:0000313" key="4">
    <source>
        <dbReference type="Proteomes" id="UP000095453"/>
    </source>
</evidence>
<dbReference type="InterPro" id="IPR000253">
    <property type="entry name" value="FHA_dom"/>
</dbReference>
<dbReference type="Gene3D" id="2.60.200.20">
    <property type="match status" value="1"/>
</dbReference>
<keyword evidence="1" id="KW-1133">Transmembrane helix</keyword>
<feature type="transmembrane region" description="Helical" evidence="1">
    <location>
        <begin position="38"/>
        <end position="56"/>
    </location>
</feature>
<evidence type="ECO:0000256" key="1">
    <source>
        <dbReference type="SAM" id="Phobius"/>
    </source>
</evidence>
<evidence type="ECO:0000313" key="3">
    <source>
        <dbReference type="EMBL" id="CUN16263.1"/>
    </source>
</evidence>
<organism evidence="3 4">
    <name type="scientific">Roseburia inulinivorans</name>
    <dbReference type="NCBI Taxonomy" id="360807"/>
    <lineage>
        <taxon>Bacteria</taxon>
        <taxon>Bacillati</taxon>
        <taxon>Bacillota</taxon>
        <taxon>Clostridia</taxon>
        <taxon>Lachnospirales</taxon>
        <taxon>Lachnospiraceae</taxon>
        <taxon>Roseburia</taxon>
    </lineage>
</organism>
<dbReference type="SUPFAM" id="SSF49879">
    <property type="entry name" value="SMAD/FHA domain"/>
    <property type="match status" value="1"/>
</dbReference>
<dbReference type="AlphaFoldDB" id="A0A173UMI3"/>
<evidence type="ECO:0000259" key="2">
    <source>
        <dbReference type="PROSITE" id="PS50006"/>
    </source>
</evidence>
<protein>
    <submittedName>
        <fullName evidence="3">FHA domain</fullName>
    </submittedName>
</protein>
<dbReference type="PROSITE" id="PS50006">
    <property type="entry name" value="FHA_DOMAIN"/>
    <property type="match status" value="1"/>
</dbReference>
<accession>A0A173UMI3</accession>
<dbReference type="Proteomes" id="UP000095453">
    <property type="component" value="Unassembled WGS sequence"/>
</dbReference>
<keyword evidence="1" id="KW-0812">Transmembrane</keyword>
<dbReference type="CDD" id="cd00060">
    <property type="entry name" value="FHA"/>
    <property type="match status" value="1"/>
</dbReference>
<reference evidence="3 4" key="1">
    <citation type="submission" date="2015-09" db="EMBL/GenBank/DDBJ databases">
        <authorList>
            <consortium name="Pathogen Informatics"/>
        </authorList>
    </citation>
    <scope>NUCLEOTIDE SEQUENCE [LARGE SCALE GENOMIC DNA]</scope>
    <source>
        <strain evidence="3 4">2789STDY5608887</strain>
    </source>
</reference>
<dbReference type="Pfam" id="PF00498">
    <property type="entry name" value="FHA"/>
    <property type="match status" value="1"/>
</dbReference>
<dbReference type="RefSeq" id="WP_055169861.1">
    <property type="nucleotide sequence ID" value="NZ_CYXX01000016.1"/>
</dbReference>
<dbReference type="EMBL" id="CYXX01000016">
    <property type="protein sequence ID" value="CUN16263.1"/>
    <property type="molecule type" value="Genomic_DNA"/>
</dbReference>
<sequence length="190" mass="21632">MKKNRWIKTGADMVILLCSVILCVQIYFESHRLEQSLLIFYLLVFVGVLALADLIYQVYCQKRKENIQEKQEPSKTGVQETGRLILLDEEDQPVKSWDIAGRISILIGKSGGEDDVDVDLEDCAFSAFIDYEHAALNFCMEQWYIEDLGSQNGVRVRKADDGECYKVMGRPCRVAPGDILYIAKTRLLLS</sequence>
<dbReference type="InterPro" id="IPR008984">
    <property type="entry name" value="SMAD_FHA_dom_sf"/>
</dbReference>